<dbReference type="RefSeq" id="WP_172692692.1">
    <property type="nucleotide sequence ID" value="NZ_MF600313.1"/>
</dbReference>
<gene>
    <name evidence="2" type="ORF">B5P44_p00281</name>
</gene>
<feature type="compositionally biased region" description="Polar residues" evidence="1">
    <location>
        <begin position="40"/>
        <end position="52"/>
    </location>
</feature>
<accession>A0A343VRQ2</accession>
<organism evidence="2">
    <name type="scientific">Mycolicibacterium sp. CBMA 213</name>
    <dbReference type="NCBI Taxonomy" id="1968788"/>
    <lineage>
        <taxon>Bacteria</taxon>
        <taxon>Bacillati</taxon>
        <taxon>Actinomycetota</taxon>
        <taxon>Actinomycetes</taxon>
        <taxon>Mycobacteriales</taxon>
        <taxon>Mycobacteriaceae</taxon>
        <taxon>Mycolicibacterium</taxon>
    </lineage>
</organism>
<sequence>MQLIDSATRRVSHYTSGAEFQERTATRMAVDDPIPELTTKEQVPTSPARSDTRVLSEQLLDGATTDQDIRGARKLVASTTVDHDTLVNTLQVPEDAGAHADGLRRILVRIPDGWGRWISHESGWYPIIIDCDQRLSALDANYVVHQVKEKFGTLRYYCEPSGKASSALADSFRTIIAGAERSSATTCERCGQPGQLHNRKYWLKTLCDSCAQCLGYEKSPSGADNDD</sequence>
<proteinExistence type="predicted"/>
<protein>
    <submittedName>
        <fullName evidence="2">Uncharacterized protein</fullName>
    </submittedName>
</protein>
<feature type="region of interest" description="Disordered" evidence="1">
    <location>
        <begin position="33"/>
        <end position="52"/>
    </location>
</feature>
<evidence type="ECO:0000313" key="2">
    <source>
        <dbReference type="EMBL" id="AVN58576.1"/>
    </source>
</evidence>
<geneLocation type="plasmid" evidence="2">
    <name>pCBMA213_1</name>
</geneLocation>
<dbReference type="AlphaFoldDB" id="A0A343VRQ2"/>
<reference evidence="2" key="1">
    <citation type="journal article" date="2018" name="Front. Microbiol.">
        <title>Beyond the Limits: tRNA Array Units in Mycobacterium Genomes.</title>
        <authorList>
            <person name="Morgado S.M."/>
            <person name="Vicente A.C."/>
        </authorList>
    </citation>
    <scope>NUCLEOTIDE SEQUENCE</scope>
    <source>
        <strain evidence="2">CBMA 213</strain>
        <plasmid evidence="2">pCBMA213_1</plasmid>
    </source>
</reference>
<name>A0A343VRQ2_9MYCO</name>
<evidence type="ECO:0000256" key="1">
    <source>
        <dbReference type="SAM" id="MobiDB-lite"/>
    </source>
</evidence>
<dbReference type="EMBL" id="MF600313">
    <property type="protein sequence ID" value="AVN58576.1"/>
    <property type="molecule type" value="Genomic_DNA"/>
</dbReference>
<keyword evidence="2" id="KW-0614">Plasmid</keyword>